<dbReference type="InterPro" id="IPR001787">
    <property type="entry name" value="Ribosomal_bL21"/>
</dbReference>
<reference evidence="6" key="1">
    <citation type="journal article" date="2016" name="Front. Plant Sci.">
        <title>Comparative Chloroplast Genome Analyses of Streptophyte Green Algae Uncover Major Structural Alterations in the Klebsormidiophyceae, Coleochaetophyceae and Zygnematophyceae.</title>
        <authorList>
            <person name="Lemieux C."/>
            <person name="Otis C."/>
            <person name="Turmel M."/>
        </authorList>
    </citation>
    <scope>NUCLEOTIDE SEQUENCE</scope>
</reference>
<dbReference type="GO" id="GO:0006412">
    <property type="term" value="P:translation"/>
    <property type="evidence" value="ECO:0007669"/>
    <property type="project" value="UniProtKB-UniRule"/>
</dbReference>
<evidence type="ECO:0000256" key="1">
    <source>
        <dbReference type="ARBA" id="ARBA00008563"/>
    </source>
</evidence>
<dbReference type="PANTHER" id="PTHR21349:SF0">
    <property type="entry name" value="LARGE RIBOSOMAL SUBUNIT PROTEIN BL21M"/>
    <property type="match status" value="1"/>
</dbReference>
<accession>A0A191T545</accession>
<keyword evidence="4" id="KW-0699">rRNA-binding</keyword>
<dbReference type="SUPFAM" id="SSF141091">
    <property type="entry name" value="L21p-like"/>
    <property type="match status" value="1"/>
</dbReference>
<dbReference type="EMBL" id="KU646491">
    <property type="protein sequence ID" value="ANI25521.1"/>
    <property type="molecule type" value="Genomic_DNA"/>
</dbReference>
<name>A0A191T545_9VIRI</name>
<evidence type="ECO:0000256" key="5">
    <source>
        <dbReference type="RuleBase" id="RU000563"/>
    </source>
</evidence>
<dbReference type="PANTHER" id="PTHR21349">
    <property type="entry name" value="50S RIBOSOMAL PROTEIN L21"/>
    <property type="match status" value="1"/>
</dbReference>
<dbReference type="GeneID" id="27984826"/>
<evidence type="ECO:0000256" key="4">
    <source>
        <dbReference type="HAMAP-Rule" id="MF_01363"/>
    </source>
</evidence>
<sequence length="118" mass="13828">MSTYAIIDVGGEQLRLETGRFYDIRHLPPVEWSTWSSTKILFSCVLMIHHQSNTLLGTPWVENAVIKGRILHIRRNEKLTIYKMQPKKKTRRKRGHRQNLARFVVDAIFLNGKNLTDK</sequence>
<geneLocation type="chloroplast" evidence="6"/>
<keyword evidence="6" id="KW-0150">Chloroplast</keyword>
<dbReference type="GO" id="GO:0003735">
    <property type="term" value="F:structural constituent of ribosome"/>
    <property type="evidence" value="ECO:0007669"/>
    <property type="project" value="InterPro"/>
</dbReference>
<dbReference type="AlphaFoldDB" id="A0A191T545"/>
<dbReference type="GO" id="GO:0005840">
    <property type="term" value="C:ribosome"/>
    <property type="evidence" value="ECO:0007669"/>
    <property type="project" value="UniProtKB-KW"/>
</dbReference>
<dbReference type="InterPro" id="IPR028909">
    <property type="entry name" value="bL21-like"/>
</dbReference>
<dbReference type="GO" id="GO:0019843">
    <property type="term" value="F:rRNA binding"/>
    <property type="evidence" value="ECO:0007669"/>
    <property type="project" value="UniProtKB-UniRule"/>
</dbReference>
<protein>
    <recommendedName>
        <fullName evidence="4">Large ribosomal subunit protein bL21c</fullName>
    </recommendedName>
</protein>
<dbReference type="GO" id="GO:1990904">
    <property type="term" value="C:ribonucleoprotein complex"/>
    <property type="evidence" value="ECO:0007669"/>
    <property type="project" value="UniProtKB-KW"/>
</dbReference>
<keyword evidence="6" id="KW-0934">Plastid</keyword>
<evidence type="ECO:0000256" key="3">
    <source>
        <dbReference type="ARBA" id="ARBA00023274"/>
    </source>
</evidence>
<evidence type="ECO:0000256" key="2">
    <source>
        <dbReference type="ARBA" id="ARBA00022980"/>
    </source>
</evidence>
<keyword evidence="3 4" id="KW-0687">Ribonucleoprotein</keyword>
<keyword evidence="4" id="KW-0694">RNA-binding</keyword>
<dbReference type="RefSeq" id="YP_009258456.1">
    <property type="nucleotide sequence ID" value="NC_030356.1"/>
</dbReference>
<evidence type="ECO:0000313" key="6">
    <source>
        <dbReference type="EMBL" id="ANI25521.1"/>
    </source>
</evidence>
<proteinExistence type="inferred from homology"/>
<comment type="similarity">
    <text evidence="1 4 5">Belongs to the bacterial ribosomal protein bL21 family.</text>
</comment>
<dbReference type="InterPro" id="IPR036164">
    <property type="entry name" value="bL21-like_sf"/>
</dbReference>
<comment type="subcellular location">
    <subcellularLocation>
        <location evidence="4">Plastid</location>
        <location evidence="4">Chloroplast</location>
    </subcellularLocation>
</comment>
<dbReference type="GO" id="GO:0009507">
    <property type="term" value="C:chloroplast"/>
    <property type="evidence" value="ECO:0007669"/>
    <property type="project" value="UniProtKB-SubCell"/>
</dbReference>
<comment type="subunit">
    <text evidence="4 5">Part of the 50S ribosomal subunit.</text>
</comment>
<comment type="function">
    <text evidence="4 5">This protein binds to 23S rRNA.</text>
</comment>
<organism evidence="6">
    <name type="scientific">Netrium digitus</name>
    <dbReference type="NCBI Taxonomy" id="43946"/>
    <lineage>
        <taxon>Eukaryota</taxon>
        <taxon>Viridiplantae</taxon>
        <taxon>Streptophyta</taxon>
        <taxon>Zygnematophyceae</taxon>
        <taxon>Zygnematophycidae</taxon>
        <taxon>Zygnematales</taxon>
        <taxon>Zygnemataceae</taxon>
        <taxon>Netrium</taxon>
    </lineage>
</organism>
<dbReference type="NCBIfam" id="TIGR00061">
    <property type="entry name" value="L21"/>
    <property type="match status" value="1"/>
</dbReference>
<dbReference type="Pfam" id="PF00829">
    <property type="entry name" value="Ribosomal_L21p"/>
    <property type="match status" value="1"/>
</dbReference>
<keyword evidence="2 4" id="KW-0689">Ribosomal protein</keyword>
<dbReference type="HAMAP" id="MF_01363">
    <property type="entry name" value="Ribosomal_bL21"/>
    <property type="match status" value="1"/>
</dbReference>
<gene>
    <name evidence="4 6" type="primary">rpl21</name>
</gene>